<evidence type="ECO:0000256" key="4">
    <source>
        <dbReference type="ARBA" id="ARBA00023136"/>
    </source>
</evidence>
<reference evidence="8 9" key="1">
    <citation type="submission" date="2016-10" db="EMBL/GenBank/DDBJ databases">
        <authorList>
            <person name="de Groot N.N."/>
        </authorList>
    </citation>
    <scope>NUCLEOTIDE SEQUENCE [LARGE SCALE GENOMIC DNA]</scope>
    <source>
        <strain evidence="8 9">DSM 44149</strain>
    </source>
</reference>
<dbReference type="RefSeq" id="WP_030431026.1">
    <property type="nucleotide sequence ID" value="NZ_JOEF01000016.1"/>
</dbReference>
<evidence type="ECO:0000313" key="9">
    <source>
        <dbReference type="Proteomes" id="UP000183376"/>
    </source>
</evidence>
<evidence type="ECO:0000313" key="8">
    <source>
        <dbReference type="EMBL" id="SDM86886.1"/>
    </source>
</evidence>
<comment type="similarity">
    <text evidence="6">Belongs to the ABC-2 integral membrane protein family.</text>
</comment>
<dbReference type="PIRSF" id="PIRSF006648">
    <property type="entry name" value="DrrB"/>
    <property type="match status" value="1"/>
</dbReference>
<dbReference type="PANTHER" id="PTHR43229:SF2">
    <property type="entry name" value="NODULATION PROTEIN J"/>
    <property type="match status" value="1"/>
</dbReference>
<evidence type="ECO:0000259" key="7">
    <source>
        <dbReference type="PROSITE" id="PS51012"/>
    </source>
</evidence>
<dbReference type="PROSITE" id="PS51012">
    <property type="entry name" value="ABC_TM2"/>
    <property type="match status" value="1"/>
</dbReference>
<dbReference type="Proteomes" id="UP000183376">
    <property type="component" value="Chromosome I"/>
</dbReference>
<feature type="transmembrane region" description="Helical" evidence="6">
    <location>
        <begin position="155"/>
        <end position="178"/>
    </location>
</feature>
<evidence type="ECO:0000256" key="5">
    <source>
        <dbReference type="ARBA" id="ARBA00023251"/>
    </source>
</evidence>
<evidence type="ECO:0000256" key="1">
    <source>
        <dbReference type="ARBA" id="ARBA00004141"/>
    </source>
</evidence>
<dbReference type="InterPro" id="IPR000412">
    <property type="entry name" value="ABC_2_transport"/>
</dbReference>
<dbReference type="AlphaFoldDB" id="A0A1G9WRY2"/>
<dbReference type="GO" id="GO:0043190">
    <property type="term" value="C:ATP-binding cassette (ABC) transporter complex"/>
    <property type="evidence" value="ECO:0007669"/>
    <property type="project" value="InterPro"/>
</dbReference>
<evidence type="ECO:0000256" key="2">
    <source>
        <dbReference type="ARBA" id="ARBA00022692"/>
    </source>
</evidence>
<feature type="transmembrane region" description="Helical" evidence="6">
    <location>
        <begin position="127"/>
        <end position="149"/>
    </location>
</feature>
<dbReference type="PANTHER" id="PTHR43229">
    <property type="entry name" value="NODULATION PROTEIN J"/>
    <property type="match status" value="1"/>
</dbReference>
<proteinExistence type="inferred from homology"/>
<gene>
    <name evidence="8" type="ORF">SAMN04489726_3758</name>
</gene>
<keyword evidence="4 6" id="KW-0472">Membrane</keyword>
<evidence type="ECO:0000256" key="6">
    <source>
        <dbReference type="RuleBase" id="RU361157"/>
    </source>
</evidence>
<keyword evidence="5" id="KW-0046">Antibiotic resistance</keyword>
<dbReference type="Pfam" id="PF01061">
    <property type="entry name" value="ABC2_membrane"/>
    <property type="match status" value="1"/>
</dbReference>
<keyword evidence="2 6" id="KW-0812">Transmembrane</keyword>
<accession>A0A1G9WRY2</accession>
<dbReference type="OrthoDB" id="8988363at2"/>
<sequence>MTSAIRAEASAPRIGGGAARTVRHVVALSRRNLLQLWAEPLRLVDATVMPMVLSLIFLYLFGGAIGKGQGDYALYLMPGMMVEAIAFASRATGIGLNLDFATGIMDRFHAMPITRSAVLGGRITADVVRMAVALAVMFAFALLVGFRVRTGPVEVLAAVLLLLAFGSALCWVSAYVGLLVRSPQAVGSVGFLWMIPLQFGSSMFVSPVTMPGWLQAFAAINPVTSVCDAARGLLTGGPVAQPVLLSLAWIVGLTAVFAPLAVRRYTRRS</sequence>
<keyword evidence="3 6" id="KW-1133">Transmembrane helix</keyword>
<keyword evidence="6" id="KW-1003">Cell membrane</keyword>
<dbReference type="EMBL" id="LT629701">
    <property type="protein sequence ID" value="SDM86886.1"/>
    <property type="molecule type" value="Genomic_DNA"/>
</dbReference>
<dbReference type="eggNOG" id="COG0842">
    <property type="taxonomic scope" value="Bacteria"/>
</dbReference>
<feature type="transmembrane region" description="Helical" evidence="6">
    <location>
        <begin position="43"/>
        <end position="65"/>
    </location>
</feature>
<comment type="subcellular location">
    <subcellularLocation>
        <location evidence="6">Cell membrane</location>
        <topology evidence="6">Multi-pass membrane protein</topology>
    </subcellularLocation>
    <subcellularLocation>
        <location evidence="1">Membrane</location>
        <topology evidence="1">Multi-pass membrane protein</topology>
    </subcellularLocation>
</comment>
<dbReference type="GO" id="GO:0140359">
    <property type="term" value="F:ABC-type transporter activity"/>
    <property type="evidence" value="ECO:0007669"/>
    <property type="project" value="InterPro"/>
</dbReference>
<keyword evidence="6" id="KW-0813">Transport</keyword>
<dbReference type="InterPro" id="IPR013525">
    <property type="entry name" value="ABC2_TM"/>
</dbReference>
<comment type="caution">
    <text evidence="6">Lacks conserved residue(s) required for the propagation of feature annotation.</text>
</comment>
<feature type="domain" description="ABC transmembrane type-2" evidence="7">
    <location>
        <begin position="41"/>
        <end position="268"/>
    </location>
</feature>
<evidence type="ECO:0000256" key="3">
    <source>
        <dbReference type="ARBA" id="ARBA00022989"/>
    </source>
</evidence>
<protein>
    <recommendedName>
        <fullName evidence="6">Transport permease protein</fullName>
    </recommendedName>
</protein>
<keyword evidence="9" id="KW-1185">Reference proteome</keyword>
<dbReference type="InterPro" id="IPR047817">
    <property type="entry name" value="ABC2_TM_bact-type"/>
</dbReference>
<dbReference type="InterPro" id="IPR051784">
    <property type="entry name" value="Nod_factor_ABC_transporter"/>
</dbReference>
<dbReference type="GO" id="GO:0046677">
    <property type="term" value="P:response to antibiotic"/>
    <property type="evidence" value="ECO:0007669"/>
    <property type="project" value="UniProtKB-KW"/>
</dbReference>
<dbReference type="STRING" id="211114.SAMN04489726_3758"/>
<feature type="transmembrane region" description="Helical" evidence="6">
    <location>
        <begin position="243"/>
        <end position="262"/>
    </location>
</feature>
<organism evidence="8 9">
    <name type="scientific">Allokutzneria albata</name>
    <name type="common">Kibdelosporangium albatum</name>
    <dbReference type="NCBI Taxonomy" id="211114"/>
    <lineage>
        <taxon>Bacteria</taxon>
        <taxon>Bacillati</taxon>
        <taxon>Actinomycetota</taxon>
        <taxon>Actinomycetes</taxon>
        <taxon>Pseudonocardiales</taxon>
        <taxon>Pseudonocardiaceae</taxon>
        <taxon>Allokutzneria</taxon>
    </lineage>
</organism>
<name>A0A1G9WRY2_ALLAB</name>